<feature type="region of interest" description="Disordered" evidence="1">
    <location>
        <begin position="274"/>
        <end position="294"/>
    </location>
</feature>
<proteinExistence type="predicted"/>
<feature type="compositionally biased region" description="Gly residues" evidence="1">
    <location>
        <begin position="229"/>
        <end position="239"/>
    </location>
</feature>
<organism evidence="2 3">
    <name type="scientific">Cymbomonas tetramitiformis</name>
    <dbReference type="NCBI Taxonomy" id="36881"/>
    <lineage>
        <taxon>Eukaryota</taxon>
        <taxon>Viridiplantae</taxon>
        <taxon>Chlorophyta</taxon>
        <taxon>Pyramimonadophyceae</taxon>
        <taxon>Pyramimonadales</taxon>
        <taxon>Pyramimonadaceae</taxon>
        <taxon>Cymbomonas</taxon>
    </lineage>
</organism>
<accession>A0AAE0L8F7</accession>
<evidence type="ECO:0000256" key="1">
    <source>
        <dbReference type="SAM" id="MobiDB-lite"/>
    </source>
</evidence>
<feature type="region of interest" description="Disordered" evidence="1">
    <location>
        <begin position="71"/>
        <end position="90"/>
    </location>
</feature>
<feature type="region of interest" description="Disordered" evidence="1">
    <location>
        <begin position="161"/>
        <end position="197"/>
    </location>
</feature>
<sequence length="329" mass="36855">MDESYPNDGDEYFNYSGQDMDTFANIPPPFYNGEDYTEQSLIPLSVYDWVERVESEEFDLKPEEEEELFRELQPKHSQLPSRLYRPPTNLDLISNKEQFLKKGFNEKRQERDRHRAASRHKFYRDNPGPTISEVPVGAHWGVEREPTEALRRALVTPDIARPESGRFTPEGRLARSCTPNGSGKAKRSHSPIGDGDAQQYLSYTGTLARANSGPTTTSIAMSIRSTWARGGGSGGGGGQPHNSPGFFKQVRTDAYERARLDPHVNRQFVQQFGSTVADGGPHSAESPATLSRMPQNRFNLAEQLQHKYAVELRVRSGPPEYGALEPASL</sequence>
<gene>
    <name evidence="2" type="ORF">CYMTET_15987</name>
</gene>
<keyword evidence="3" id="KW-1185">Reference proteome</keyword>
<name>A0AAE0L8F7_9CHLO</name>
<feature type="region of interest" description="Disordered" evidence="1">
    <location>
        <begin position="226"/>
        <end position="247"/>
    </location>
</feature>
<dbReference type="EMBL" id="LGRX02006932">
    <property type="protein sequence ID" value="KAK3275913.1"/>
    <property type="molecule type" value="Genomic_DNA"/>
</dbReference>
<dbReference type="Proteomes" id="UP001190700">
    <property type="component" value="Unassembled WGS sequence"/>
</dbReference>
<protein>
    <submittedName>
        <fullName evidence="2">Uncharacterized protein</fullName>
    </submittedName>
</protein>
<evidence type="ECO:0000313" key="2">
    <source>
        <dbReference type="EMBL" id="KAK3275913.1"/>
    </source>
</evidence>
<dbReference type="AlphaFoldDB" id="A0AAE0L8F7"/>
<reference evidence="2 3" key="1">
    <citation type="journal article" date="2015" name="Genome Biol. Evol.">
        <title>Comparative Genomics of a Bacterivorous Green Alga Reveals Evolutionary Causalities and Consequences of Phago-Mixotrophic Mode of Nutrition.</title>
        <authorList>
            <person name="Burns J.A."/>
            <person name="Paasch A."/>
            <person name="Narechania A."/>
            <person name="Kim E."/>
        </authorList>
    </citation>
    <scope>NUCLEOTIDE SEQUENCE [LARGE SCALE GENOMIC DNA]</scope>
    <source>
        <strain evidence="2 3">PLY_AMNH</strain>
    </source>
</reference>
<comment type="caution">
    <text evidence="2">The sequence shown here is derived from an EMBL/GenBank/DDBJ whole genome shotgun (WGS) entry which is preliminary data.</text>
</comment>
<evidence type="ECO:0000313" key="3">
    <source>
        <dbReference type="Proteomes" id="UP001190700"/>
    </source>
</evidence>